<dbReference type="InterPro" id="IPR001509">
    <property type="entry name" value="Epimerase_deHydtase"/>
</dbReference>
<evidence type="ECO:0000256" key="2">
    <source>
        <dbReference type="ARBA" id="ARBA00023445"/>
    </source>
</evidence>
<dbReference type="PANTHER" id="PTHR10366">
    <property type="entry name" value="NAD DEPENDENT EPIMERASE/DEHYDRATASE"/>
    <property type="match status" value="1"/>
</dbReference>
<dbReference type="AlphaFoldDB" id="A0A844XN74"/>
<comment type="similarity">
    <text evidence="2">Belongs to the NAD(P)-dependent epimerase/dehydratase family. Dihydroflavonol-4-reductase subfamily.</text>
</comment>
<name>A0A844XN74_9SPHN</name>
<keyword evidence="1" id="KW-0560">Oxidoreductase</keyword>
<dbReference type="OrthoDB" id="9778052at2"/>
<dbReference type="Pfam" id="PF01370">
    <property type="entry name" value="Epimerase"/>
    <property type="match status" value="1"/>
</dbReference>
<organism evidence="4 5">
    <name type="scientific">Qipengyuania vulgaris</name>
    <dbReference type="NCBI Taxonomy" id="291985"/>
    <lineage>
        <taxon>Bacteria</taxon>
        <taxon>Pseudomonadati</taxon>
        <taxon>Pseudomonadota</taxon>
        <taxon>Alphaproteobacteria</taxon>
        <taxon>Sphingomonadales</taxon>
        <taxon>Erythrobacteraceae</taxon>
        <taxon>Qipengyuania</taxon>
    </lineage>
</organism>
<dbReference type="RefSeq" id="WP_160726512.1">
    <property type="nucleotide sequence ID" value="NZ_WTYC01000001.1"/>
</dbReference>
<feature type="domain" description="NAD-dependent epimerase/dehydratase" evidence="3">
    <location>
        <begin position="5"/>
        <end position="244"/>
    </location>
</feature>
<proteinExistence type="inferred from homology"/>
<comment type="caution">
    <text evidence="4">The sequence shown here is derived from an EMBL/GenBank/DDBJ whole genome shotgun (WGS) entry which is preliminary data.</text>
</comment>
<dbReference type="GO" id="GO:0016616">
    <property type="term" value="F:oxidoreductase activity, acting on the CH-OH group of donors, NAD or NADP as acceptor"/>
    <property type="evidence" value="ECO:0007669"/>
    <property type="project" value="TreeGrafter"/>
</dbReference>
<dbReference type="InterPro" id="IPR036291">
    <property type="entry name" value="NAD(P)-bd_dom_sf"/>
</dbReference>
<reference evidence="4 5" key="1">
    <citation type="submission" date="2019-12" db="EMBL/GenBank/DDBJ databases">
        <title>Genomic-based taxomic classification of the family Erythrobacteraceae.</title>
        <authorList>
            <person name="Xu L."/>
        </authorList>
    </citation>
    <scope>NUCLEOTIDE SEQUENCE [LARGE SCALE GENOMIC DNA]</scope>
    <source>
        <strain evidence="4 5">DSM 17792</strain>
    </source>
</reference>
<dbReference type="InterPro" id="IPR050425">
    <property type="entry name" value="NAD(P)_dehydrat-like"/>
</dbReference>
<accession>A0A844XN74</accession>
<gene>
    <name evidence="4" type="ORF">GRI69_01285</name>
</gene>
<keyword evidence="5" id="KW-1185">Reference proteome</keyword>
<dbReference type="SUPFAM" id="SSF51735">
    <property type="entry name" value="NAD(P)-binding Rossmann-fold domains"/>
    <property type="match status" value="1"/>
</dbReference>
<evidence type="ECO:0000259" key="3">
    <source>
        <dbReference type="Pfam" id="PF01370"/>
    </source>
</evidence>
<evidence type="ECO:0000313" key="4">
    <source>
        <dbReference type="EMBL" id="MXO46894.1"/>
    </source>
</evidence>
<dbReference type="Proteomes" id="UP000448199">
    <property type="component" value="Unassembled WGS sequence"/>
</dbReference>
<dbReference type="EMBL" id="WTYC01000001">
    <property type="protein sequence ID" value="MXO46894.1"/>
    <property type="molecule type" value="Genomic_DNA"/>
</dbReference>
<dbReference type="Gene3D" id="3.40.50.720">
    <property type="entry name" value="NAD(P)-binding Rossmann-like Domain"/>
    <property type="match status" value="1"/>
</dbReference>
<sequence length="339" mass="37457">MTGTILVTGGTGYIGGEIIDQLLAREYTVHTTVRDAAKSEAKLRRRWPDAGERLKVFSADLLSDDGWAEANAGCDAVMHVASPFPLDVPKNADDLIIPARDGTLRALEHAFSAGIKRFIHTSSAAAIAYGQPHKNHFDYTDWTDLTKKPPPYIQSKTVAERAARDWVAMNAPDMAYCSINPVAVFGPVYDDDMSTSVEMVKKIVDGSIPLIPNMGICITDVRDVAEAHIRALEAPADTVRGERFPTSQKFMWISEMADTIRARVPEYAGKVPTRRMPDWLAKFLAHFMSEMRQIKGELGNVRDVSGRHTEEKLGFTFIPAQQTLEDTVRSLVAKGIVKV</sequence>
<dbReference type="PANTHER" id="PTHR10366:SF564">
    <property type="entry name" value="STEROL-4-ALPHA-CARBOXYLATE 3-DEHYDROGENASE, DECARBOXYLATING"/>
    <property type="match status" value="1"/>
</dbReference>
<evidence type="ECO:0000313" key="5">
    <source>
        <dbReference type="Proteomes" id="UP000448199"/>
    </source>
</evidence>
<evidence type="ECO:0000256" key="1">
    <source>
        <dbReference type="ARBA" id="ARBA00023002"/>
    </source>
</evidence>
<protein>
    <submittedName>
        <fullName evidence="4">NAD-dependent epimerase/dehydratase family protein</fullName>
    </submittedName>
</protein>